<dbReference type="HAMAP" id="MF_01928">
    <property type="entry name" value="PurK"/>
    <property type="match status" value="1"/>
</dbReference>
<name>A0A3D9HXP4_9PROT</name>
<organism evidence="8 9">
    <name type="scientific">Aestuariispira insulae</name>
    <dbReference type="NCBI Taxonomy" id="1461337"/>
    <lineage>
        <taxon>Bacteria</taxon>
        <taxon>Pseudomonadati</taxon>
        <taxon>Pseudomonadota</taxon>
        <taxon>Alphaproteobacteria</taxon>
        <taxon>Rhodospirillales</taxon>
        <taxon>Kiloniellaceae</taxon>
        <taxon>Aestuariispira</taxon>
    </lineage>
</organism>
<dbReference type="GO" id="GO:0004638">
    <property type="term" value="F:phosphoribosylaminoimidazole carboxylase activity"/>
    <property type="evidence" value="ECO:0007669"/>
    <property type="project" value="InterPro"/>
</dbReference>
<comment type="catalytic activity">
    <reaction evidence="5 6">
        <text>5-amino-1-(5-phospho-beta-D-ribosyl)imidazole + hydrogencarbonate + ATP = 5-carboxyamino-1-(5-phospho-D-ribosyl)imidazole + ADP + phosphate + 2 H(+)</text>
        <dbReference type="Rhea" id="RHEA:19317"/>
        <dbReference type="ChEBI" id="CHEBI:15378"/>
        <dbReference type="ChEBI" id="CHEBI:17544"/>
        <dbReference type="ChEBI" id="CHEBI:30616"/>
        <dbReference type="ChEBI" id="CHEBI:43474"/>
        <dbReference type="ChEBI" id="CHEBI:58730"/>
        <dbReference type="ChEBI" id="CHEBI:137981"/>
        <dbReference type="ChEBI" id="CHEBI:456216"/>
        <dbReference type="EC" id="6.3.4.18"/>
    </reaction>
</comment>
<accession>A0A3D9HXP4</accession>
<dbReference type="InterPro" id="IPR005875">
    <property type="entry name" value="PurK"/>
</dbReference>
<dbReference type="Gene3D" id="3.40.50.20">
    <property type="match status" value="1"/>
</dbReference>
<dbReference type="FunFam" id="3.40.50.20:FF:000016">
    <property type="entry name" value="N5-carboxyaminoimidazole ribonucleotide synthase"/>
    <property type="match status" value="1"/>
</dbReference>
<dbReference type="GO" id="GO:0046872">
    <property type="term" value="F:metal ion binding"/>
    <property type="evidence" value="ECO:0007669"/>
    <property type="project" value="InterPro"/>
</dbReference>
<reference evidence="8 9" key="1">
    <citation type="submission" date="2018-07" db="EMBL/GenBank/DDBJ databases">
        <title>Genomic Encyclopedia of Type Strains, Phase III (KMG-III): the genomes of soil and plant-associated and newly described type strains.</title>
        <authorList>
            <person name="Whitman W."/>
        </authorList>
    </citation>
    <scope>NUCLEOTIDE SEQUENCE [LARGE SCALE GENOMIC DNA]</scope>
    <source>
        <strain evidence="8 9">CECT 8488</strain>
    </source>
</reference>
<keyword evidence="9" id="KW-1185">Reference proteome</keyword>
<proteinExistence type="inferred from homology"/>
<dbReference type="SUPFAM" id="SSF52440">
    <property type="entry name" value="PreATP-grasp domain"/>
    <property type="match status" value="1"/>
</dbReference>
<dbReference type="AlphaFoldDB" id="A0A3D9HXP4"/>
<dbReference type="InterPro" id="IPR011054">
    <property type="entry name" value="Rudment_hybrid_motif"/>
</dbReference>
<dbReference type="OrthoDB" id="9804625at2"/>
<dbReference type="UniPathway" id="UPA00074">
    <property type="reaction ID" value="UER00942"/>
</dbReference>
<comment type="subunit">
    <text evidence="5 6">Homodimer.</text>
</comment>
<evidence type="ECO:0000256" key="6">
    <source>
        <dbReference type="RuleBase" id="RU361200"/>
    </source>
</evidence>
<dbReference type="InterPro" id="IPR003135">
    <property type="entry name" value="ATP-grasp_carboxylate-amine"/>
</dbReference>
<comment type="function">
    <text evidence="5">Catalyzes the ATP-dependent conversion of 5-aminoimidazole ribonucleotide (AIR) and HCO(3)(-) to N5-carboxyaminoimidazole ribonucleotide (N5-CAIR).</text>
</comment>
<dbReference type="Gene3D" id="3.30.1490.20">
    <property type="entry name" value="ATP-grasp fold, A domain"/>
    <property type="match status" value="1"/>
</dbReference>
<feature type="binding site" evidence="5">
    <location>
        <position position="148"/>
    </location>
    <ligand>
        <name>ATP</name>
        <dbReference type="ChEBI" id="CHEBI:30616"/>
    </ligand>
</feature>
<evidence type="ECO:0000256" key="4">
    <source>
        <dbReference type="ARBA" id="ARBA00022840"/>
    </source>
</evidence>
<evidence type="ECO:0000259" key="7">
    <source>
        <dbReference type="PROSITE" id="PS50975"/>
    </source>
</evidence>
<feature type="binding site" evidence="5">
    <location>
        <begin position="268"/>
        <end position="269"/>
    </location>
    <ligand>
        <name>ATP</name>
        <dbReference type="ChEBI" id="CHEBI:30616"/>
    </ligand>
</feature>
<feature type="binding site" evidence="5">
    <location>
        <begin position="183"/>
        <end position="186"/>
    </location>
    <ligand>
        <name>ATP</name>
        <dbReference type="ChEBI" id="CHEBI:30616"/>
    </ligand>
</feature>
<dbReference type="PANTHER" id="PTHR11609">
    <property type="entry name" value="PURINE BIOSYNTHESIS PROTEIN 6/7, PUR6/7"/>
    <property type="match status" value="1"/>
</dbReference>
<dbReference type="Proteomes" id="UP000256845">
    <property type="component" value="Unassembled WGS sequence"/>
</dbReference>
<evidence type="ECO:0000256" key="3">
    <source>
        <dbReference type="ARBA" id="ARBA00022755"/>
    </source>
</evidence>
<comment type="caution">
    <text evidence="8">The sequence shown here is derived from an EMBL/GenBank/DDBJ whole genome shotgun (WGS) entry which is preliminary data.</text>
</comment>
<comment type="function">
    <text evidence="6">Catalyzes the ATP-dependent conversion of 5-aminoimidazole ribonucleotide (AIR) and HCO(3)- to N5-carboxyaminoimidazole ribonucleotide (N5-CAIR).</text>
</comment>
<dbReference type="SUPFAM" id="SSF51246">
    <property type="entry name" value="Rudiment single hybrid motif"/>
    <property type="match status" value="1"/>
</dbReference>
<evidence type="ECO:0000256" key="2">
    <source>
        <dbReference type="ARBA" id="ARBA00022741"/>
    </source>
</evidence>
<dbReference type="NCBIfam" id="NF004676">
    <property type="entry name" value="PRK06019.1-2"/>
    <property type="match status" value="1"/>
</dbReference>
<dbReference type="NCBIfam" id="NF004679">
    <property type="entry name" value="PRK06019.1-5"/>
    <property type="match status" value="1"/>
</dbReference>
<dbReference type="Pfam" id="PF02222">
    <property type="entry name" value="ATP-grasp"/>
    <property type="match status" value="1"/>
</dbReference>
<evidence type="ECO:0000256" key="1">
    <source>
        <dbReference type="ARBA" id="ARBA00022598"/>
    </source>
</evidence>
<dbReference type="PANTHER" id="PTHR11609:SF5">
    <property type="entry name" value="PHOSPHORIBOSYLAMINOIMIDAZOLE CARBOXYLASE"/>
    <property type="match status" value="1"/>
</dbReference>
<dbReference type="GO" id="GO:0034028">
    <property type="term" value="F:5-(carboxyamino)imidazole ribonucleotide synthase activity"/>
    <property type="evidence" value="ECO:0007669"/>
    <property type="project" value="UniProtKB-UniRule"/>
</dbReference>
<feature type="binding site" evidence="5">
    <location>
        <position position="108"/>
    </location>
    <ligand>
        <name>ATP</name>
        <dbReference type="ChEBI" id="CHEBI:30616"/>
    </ligand>
</feature>
<comment type="similarity">
    <text evidence="5 6">Belongs to the PurK/PurT family.</text>
</comment>
<dbReference type="InterPro" id="IPR011761">
    <property type="entry name" value="ATP-grasp"/>
</dbReference>
<dbReference type="GO" id="GO:0006189">
    <property type="term" value="P:'de novo' IMP biosynthetic process"/>
    <property type="evidence" value="ECO:0007669"/>
    <property type="project" value="UniProtKB-UniRule"/>
</dbReference>
<dbReference type="EMBL" id="QRDW01000001">
    <property type="protein sequence ID" value="RED54141.1"/>
    <property type="molecule type" value="Genomic_DNA"/>
</dbReference>
<feature type="binding site" evidence="5">
    <location>
        <begin position="153"/>
        <end position="159"/>
    </location>
    <ligand>
        <name>ATP</name>
        <dbReference type="ChEBI" id="CHEBI:30616"/>
    </ligand>
</feature>
<evidence type="ECO:0000313" key="8">
    <source>
        <dbReference type="EMBL" id="RED54141.1"/>
    </source>
</evidence>
<dbReference type="GO" id="GO:0005524">
    <property type="term" value="F:ATP binding"/>
    <property type="evidence" value="ECO:0007669"/>
    <property type="project" value="UniProtKB-UniRule"/>
</dbReference>
<dbReference type="InterPro" id="IPR013815">
    <property type="entry name" value="ATP_grasp_subdomain_1"/>
</dbReference>
<dbReference type="GO" id="GO:0005829">
    <property type="term" value="C:cytosol"/>
    <property type="evidence" value="ECO:0007669"/>
    <property type="project" value="TreeGrafter"/>
</dbReference>
<dbReference type="PROSITE" id="PS50975">
    <property type="entry name" value="ATP_GRASP"/>
    <property type="match status" value="1"/>
</dbReference>
<feature type="domain" description="ATP-grasp" evidence="7">
    <location>
        <begin position="112"/>
        <end position="298"/>
    </location>
</feature>
<dbReference type="InterPro" id="IPR054350">
    <property type="entry name" value="PurT/PurK_preATP-grasp"/>
</dbReference>
<dbReference type="FunFam" id="3.30.1490.20:FF:000015">
    <property type="entry name" value="N5-carboxyaminoimidazole ribonucleotide synthase"/>
    <property type="match status" value="1"/>
</dbReference>
<dbReference type="NCBIfam" id="TIGR01161">
    <property type="entry name" value="purK"/>
    <property type="match status" value="1"/>
</dbReference>
<keyword evidence="1 5" id="KW-0436">Ligase</keyword>
<dbReference type="InterPro" id="IPR016185">
    <property type="entry name" value="PreATP-grasp_dom_sf"/>
</dbReference>
<protein>
    <recommendedName>
        <fullName evidence="5 6">N5-carboxyaminoimidazole ribonucleotide synthase</fullName>
        <shortName evidence="5 6">N5-CAIR synthase</shortName>
        <ecNumber evidence="5 6">6.3.4.18</ecNumber>
    </recommendedName>
    <alternativeName>
        <fullName evidence="5 6">5-(carboxyamino)imidazole ribonucleotide synthetase</fullName>
    </alternativeName>
</protein>
<feature type="binding site" evidence="5">
    <location>
        <position position="191"/>
    </location>
    <ligand>
        <name>ATP</name>
        <dbReference type="ChEBI" id="CHEBI:30616"/>
    </ligand>
</feature>
<keyword evidence="2 5" id="KW-0547">Nucleotide-binding</keyword>
<comment type="pathway">
    <text evidence="5 6">Purine metabolism; IMP biosynthesis via de novo pathway; 5-amino-1-(5-phospho-D-ribosyl)imidazole-4-carboxylate from 5-amino-1-(5-phospho-D-ribosyl)imidazole (N5-CAIR route): step 1/2.</text>
</comment>
<dbReference type="FunFam" id="3.30.470.20:FF:000029">
    <property type="entry name" value="N5-carboxyaminoimidazole ribonucleotide synthase"/>
    <property type="match status" value="1"/>
</dbReference>
<dbReference type="RefSeq" id="WP_115935220.1">
    <property type="nucleotide sequence ID" value="NZ_QRDW01000001.1"/>
</dbReference>
<dbReference type="EC" id="6.3.4.18" evidence="5 6"/>
<keyword evidence="4 5" id="KW-0067">ATP-binding</keyword>
<evidence type="ECO:0000313" key="9">
    <source>
        <dbReference type="Proteomes" id="UP000256845"/>
    </source>
</evidence>
<sequence length="360" mass="39286">MHKAIIPPGSNIGILGGGQLGRMTALAAANLGYRCHIFEPERNCPASLVSASHLSADYESEAALLKFVSKVDVVTLEFENVPVKTLQILERYVPVHPGPKVLEVSQDRILEKSFLNDCGIETAPWASASNAEELDIALEKLGRPSVLKTARFGYDGKGQAKIEKGVDPIAAWRELGSTRCILEGFVSFSKEISVIVARSVSGEVKAYEPVENQHRNHILDKTIVPAGITPEQSEKAVEIAVTAAENLNLVGLLAVEMFVAEDGRILVNEVAPRPHNSGHWTQDACVTSQFEQLVRAVCGLPLGSVERLGRAEMQNLLGNDINRWMDYLKEPGAHLHLYGKTAIKAGRKMGHVNRLFTDQD</sequence>
<dbReference type="SUPFAM" id="SSF56059">
    <property type="entry name" value="Glutathione synthetase ATP-binding domain-like"/>
    <property type="match status" value="1"/>
</dbReference>
<dbReference type="Gene3D" id="3.30.470.20">
    <property type="entry name" value="ATP-grasp fold, B domain"/>
    <property type="match status" value="1"/>
</dbReference>
<dbReference type="NCBIfam" id="NF004675">
    <property type="entry name" value="PRK06019.1-1"/>
    <property type="match status" value="1"/>
</dbReference>
<feature type="binding site" evidence="5">
    <location>
        <position position="214"/>
    </location>
    <ligand>
        <name>ATP</name>
        <dbReference type="ChEBI" id="CHEBI:30616"/>
    </ligand>
</feature>
<gene>
    <name evidence="5 6" type="primary">purK</name>
    <name evidence="8" type="ORF">DFP90_101944</name>
</gene>
<evidence type="ECO:0000256" key="5">
    <source>
        <dbReference type="HAMAP-Rule" id="MF_01928"/>
    </source>
</evidence>
<dbReference type="Pfam" id="PF22660">
    <property type="entry name" value="RS_preATP-grasp-like"/>
    <property type="match status" value="1"/>
</dbReference>
<dbReference type="InterPro" id="IPR040686">
    <property type="entry name" value="PurK_C"/>
</dbReference>
<keyword evidence="3 5" id="KW-0658">Purine biosynthesis</keyword>
<dbReference type="Pfam" id="PF17769">
    <property type="entry name" value="PurK_C"/>
    <property type="match status" value="1"/>
</dbReference>